<dbReference type="PANTHER" id="PTHR35144">
    <property type="entry name" value="MEIOSIS-SPECIFIC TRANSCRIPTION FACTOR NDT80"/>
    <property type="match status" value="1"/>
</dbReference>
<dbReference type="Gene3D" id="2.60.40.1390">
    <property type="entry name" value="NDT80 DNA-binding domain"/>
    <property type="match status" value="1"/>
</dbReference>
<feature type="compositionally biased region" description="Low complexity" evidence="3">
    <location>
        <begin position="225"/>
        <end position="234"/>
    </location>
</feature>
<dbReference type="PANTHER" id="PTHR35144:SF2">
    <property type="entry name" value="MEIOSIS-SPECIFIC TRANSCRIPTION FACTOR NDT80"/>
    <property type="match status" value="1"/>
</dbReference>
<dbReference type="InterPro" id="IPR024061">
    <property type="entry name" value="NDT80_DNA-bd_dom"/>
</dbReference>
<feature type="compositionally biased region" description="Polar residues" evidence="3">
    <location>
        <begin position="243"/>
        <end position="284"/>
    </location>
</feature>
<dbReference type="PROSITE" id="PS51517">
    <property type="entry name" value="NDT80"/>
    <property type="match status" value="1"/>
</dbReference>
<keyword evidence="6" id="KW-1185">Reference proteome</keyword>
<protein>
    <recommendedName>
        <fullName evidence="4">NDT80 domain-containing protein</fullName>
    </recommendedName>
</protein>
<feature type="compositionally biased region" description="Low complexity" evidence="3">
    <location>
        <begin position="41"/>
        <end position="55"/>
    </location>
</feature>
<evidence type="ECO:0000259" key="4">
    <source>
        <dbReference type="PROSITE" id="PS51517"/>
    </source>
</evidence>
<dbReference type="OrthoDB" id="2288358at2759"/>
<feature type="compositionally biased region" description="Low complexity" evidence="3">
    <location>
        <begin position="134"/>
        <end position="152"/>
    </location>
</feature>
<feature type="compositionally biased region" description="Polar residues" evidence="3">
    <location>
        <begin position="23"/>
        <end position="40"/>
    </location>
</feature>
<dbReference type="GO" id="GO:0003700">
    <property type="term" value="F:DNA-binding transcription factor activity"/>
    <property type="evidence" value="ECO:0007669"/>
    <property type="project" value="UniProtKB-UniRule"/>
</dbReference>
<dbReference type="InterPro" id="IPR008967">
    <property type="entry name" value="p53-like_TF_DNA-bd_sf"/>
</dbReference>
<feature type="region of interest" description="Disordered" evidence="3">
    <location>
        <begin position="555"/>
        <end position="583"/>
    </location>
</feature>
<evidence type="ECO:0000313" key="6">
    <source>
        <dbReference type="Proteomes" id="UP000244309"/>
    </source>
</evidence>
<dbReference type="EMBL" id="PKFO01000005">
    <property type="protein sequence ID" value="PVH21373.1"/>
    <property type="molecule type" value="Genomic_DNA"/>
</dbReference>
<accession>A0A2V1AVM0</accession>
<dbReference type="VEuPathDB" id="FungiDB:CXQ85_000348"/>
<dbReference type="SUPFAM" id="SSF49417">
    <property type="entry name" value="p53-like transcription factors"/>
    <property type="match status" value="1"/>
</dbReference>
<name>A0A2V1AVM0_9ASCO</name>
<proteinExistence type="predicted"/>
<dbReference type="InterPro" id="IPR037141">
    <property type="entry name" value="NDT80_DNA-bd_dom_sf"/>
</dbReference>
<dbReference type="GeneID" id="37005681"/>
<feature type="domain" description="NDT80" evidence="4">
    <location>
        <begin position="276"/>
        <end position="568"/>
    </location>
</feature>
<sequence length="583" mass="65352">MGLPTEDHLHDDVPFDEDDGLHQNMQSYPQSDMSSLEGQASSILSHHSSSSDLNSARGGSYNTAKYPPQLSRRLPRALYQPQGQQSAPMVPPPQQSSNQEIMGQQDDSLHSPLAQEQMHPPTNQDHHNMPHDFNSSNQPQQQQQSHPMHGMSVPGLQSKSASVPHIQPPLSYQLAPQMPQHPVQVQGQPHLQLMNLGSHIPQQYPQQMSGHPQFPQHIPQQVSHQNPQQLGQQQYPHLLSGNVPLSQANQSPQMGSHPHQQYSPPLQSAHEQGYQSSMSSYADHNTNKRNSEGDLAEGGKPKVAPRSVDLFRVGPPFSETMEHSPIFRADTHERLNPHIEARIDRGFELAGSGNWIGYKRNYFTLVVAFDLGLDFSTFSNTKFYTARSSAVGTENLPIKYFALNIEAKCSEPEAQVSLVQHTPKRDKGPQNPPPIFPAVPGRLPDHQTVKESCNKRNDTKLESMNKIFNFDRDEYYTSQRLNQHSDPSVLGNYPQSKIAKVARFERIQFTKSIRTKVTTMQHKYFTLHAELVGVVENGQHQQHVVLASSKTPGLLVRGRSPSKYHNEKTSGYRGPSDSENYSM</sequence>
<dbReference type="GO" id="GO:0000228">
    <property type="term" value="C:nuclear chromosome"/>
    <property type="evidence" value="ECO:0007669"/>
    <property type="project" value="TreeGrafter"/>
</dbReference>
<evidence type="ECO:0000256" key="1">
    <source>
        <dbReference type="ARBA" id="ARBA00023125"/>
    </source>
</evidence>
<dbReference type="GO" id="GO:0003677">
    <property type="term" value="F:DNA binding"/>
    <property type="evidence" value="ECO:0007669"/>
    <property type="project" value="UniProtKB-KW"/>
</dbReference>
<feature type="DNA-binding region" description="NDT80" evidence="2">
    <location>
        <begin position="276"/>
        <end position="568"/>
    </location>
</feature>
<feature type="compositionally biased region" description="Basic and acidic residues" evidence="3">
    <location>
        <begin position="1"/>
        <end position="13"/>
    </location>
</feature>
<dbReference type="InterPro" id="IPR052605">
    <property type="entry name" value="Fungal_trans_regulator"/>
</dbReference>
<dbReference type="GO" id="GO:0045944">
    <property type="term" value="P:positive regulation of transcription by RNA polymerase II"/>
    <property type="evidence" value="ECO:0007669"/>
    <property type="project" value="TreeGrafter"/>
</dbReference>
<evidence type="ECO:0000256" key="3">
    <source>
        <dbReference type="SAM" id="MobiDB-lite"/>
    </source>
</evidence>
<dbReference type="Proteomes" id="UP000244309">
    <property type="component" value="Unassembled WGS sequence"/>
</dbReference>
<gene>
    <name evidence="5" type="ORF">CXQ85_000348</name>
</gene>
<dbReference type="AlphaFoldDB" id="A0A2V1AVM0"/>
<reference evidence="5 6" key="1">
    <citation type="submission" date="2017-12" db="EMBL/GenBank/DDBJ databases">
        <title>Genome Sequence of a Multidrug-Resistant Candida haemulonii Isolate from a Patient with Chronic Leg Ulcers in Israel.</title>
        <authorList>
            <person name="Chow N.A."/>
            <person name="Gade L."/>
            <person name="Batra D."/>
            <person name="Rowe L.A."/>
            <person name="Ben-Ami R."/>
            <person name="Loparev V.N."/>
            <person name="Litvintseva A.P."/>
        </authorList>
    </citation>
    <scope>NUCLEOTIDE SEQUENCE [LARGE SCALE GENOMIC DNA]</scope>
    <source>
        <strain evidence="5 6">B11899</strain>
    </source>
</reference>
<feature type="compositionally biased region" description="Basic and acidic residues" evidence="3">
    <location>
        <begin position="285"/>
        <end position="300"/>
    </location>
</feature>
<evidence type="ECO:0000313" key="5">
    <source>
        <dbReference type="EMBL" id="PVH21373.1"/>
    </source>
</evidence>
<evidence type="ECO:0000256" key="2">
    <source>
        <dbReference type="PROSITE-ProRule" id="PRU00850"/>
    </source>
</evidence>
<feature type="region of interest" description="Disordered" evidence="3">
    <location>
        <begin position="1"/>
        <end position="166"/>
    </location>
</feature>
<dbReference type="Pfam" id="PF05224">
    <property type="entry name" value="NDT80_PhoG"/>
    <property type="match status" value="1"/>
</dbReference>
<dbReference type="GO" id="GO:0051321">
    <property type="term" value="P:meiotic cell cycle"/>
    <property type="evidence" value="ECO:0007669"/>
    <property type="project" value="TreeGrafter"/>
</dbReference>
<keyword evidence="1 2" id="KW-0238">DNA-binding</keyword>
<feature type="compositionally biased region" description="Polar residues" evidence="3">
    <location>
        <begin position="95"/>
        <end position="106"/>
    </location>
</feature>
<dbReference type="RefSeq" id="XP_025342313.1">
    <property type="nucleotide sequence ID" value="XM_025484098.1"/>
</dbReference>
<feature type="region of interest" description="Disordered" evidence="3">
    <location>
        <begin position="202"/>
        <end position="303"/>
    </location>
</feature>
<organism evidence="5 6">
    <name type="scientific">Candidozyma haemuli</name>
    <dbReference type="NCBI Taxonomy" id="45357"/>
    <lineage>
        <taxon>Eukaryota</taxon>
        <taxon>Fungi</taxon>
        <taxon>Dikarya</taxon>
        <taxon>Ascomycota</taxon>
        <taxon>Saccharomycotina</taxon>
        <taxon>Pichiomycetes</taxon>
        <taxon>Metschnikowiaceae</taxon>
        <taxon>Candidozyma</taxon>
    </lineage>
</organism>
<comment type="caution">
    <text evidence="5">The sequence shown here is derived from an EMBL/GenBank/DDBJ whole genome shotgun (WGS) entry which is preliminary data.</text>
</comment>